<dbReference type="PANTHER" id="PTHR11035">
    <property type="entry name" value="VERY-LONG-CHAIN (3R)-3-HYDROXYACYL-COA DEHYDRATASE"/>
    <property type="match status" value="1"/>
</dbReference>
<comment type="subcellular location">
    <subcellularLocation>
        <location evidence="14">Endoplasmic reticulum membrane</location>
        <topology evidence="14">Multi-pass membrane protein</topology>
    </subcellularLocation>
    <subcellularLocation>
        <location evidence="1">Membrane</location>
        <topology evidence="1">Multi-pass membrane protein</topology>
    </subcellularLocation>
</comment>
<keyword evidence="16" id="KW-1185">Reference proteome</keyword>
<accession>A0A9P7KI89</accession>
<evidence type="ECO:0000256" key="12">
    <source>
        <dbReference type="ARBA" id="ARBA00023239"/>
    </source>
</evidence>
<evidence type="ECO:0000256" key="6">
    <source>
        <dbReference type="ARBA" id="ARBA00022692"/>
    </source>
</evidence>
<keyword evidence="7 14" id="KW-0276">Fatty acid metabolism</keyword>
<feature type="transmembrane region" description="Helical" evidence="14">
    <location>
        <begin position="20"/>
        <end position="40"/>
    </location>
</feature>
<evidence type="ECO:0000256" key="3">
    <source>
        <dbReference type="ARBA" id="ARBA00007811"/>
    </source>
</evidence>
<dbReference type="Pfam" id="PF04387">
    <property type="entry name" value="PTPLA"/>
    <property type="match status" value="1"/>
</dbReference>
<keyword evidence="10 14" id="KW-0472">Membrane</keyword>
<evidence type="ECO:0000256" key="7">
    <source>
        <dbReference type="ARBA" id="ARBA00022832"/>
    </source>
</evidence>
<comment type="pathway">
    <text evidence="2 14">Lipid metabolism; fatty acid biosynthesis.</text>
</comment>
<dbReference type="OrthoDB" id="46988at2759"/>
<comment type="function">
    <text evidence="14">Catalyzes the third of the four reactions of the long-chain fatty acids elongation cycle. This endoplasmic reticulum-bound enzymatic process, allows the addition of two carbons to the chain of long- and very long-chain fatty acids/VLCFAs per cycle. This enzyme catalyzes the dehydration of the 3-hydroxyacyl-CoA intermediate into trans-2,3-enoyl-CoA, within each cycle of fatty acid elongation. Thereby, it participates to the production of VLCFAs of different chain lengths that are involved in multiple biological processes as precursors of membrane lipids and lipid mediators.</text>
</comment>
<sequence length="235" mass="25878">MASSTSPSKSKPKKPTPAPVKFYLVLYNLVSAAGWSYLLFRTLTHLFASGTGTGTETLLARARTAYESTGAATRAVQSLAALEVLHVLLGWVRSPLGTTAAQVASRLFLVWGVLEQFVEVRTNPLYASMLLSWSLTEVIRYSFYACALLGHEPRALLFLRYTTFYVLYPTGASSEALLIYATLPLSTGRAWQVLDCGRALLFGIWWPGLYVMYTYMMAQRRKVLGKGKGKGAKAN</sequence>
<evidence type="ECO:0000256" key="11">
    <source>
        <dbReference type="ARBA" id="ARBA00023160"/>
    </source>
</evidence>
<keyword evidence="5 14" id="KW-0444">Lipid biosynthesis</keyword>
<comment type="caution">
    <text evidence="14">Lacks conserved residue(s) required for the propagation of feature annotation.</text>
</comment>
<evidence type="ECO:0000256" key="5">
    <source>
        <dbReference type="ARBA" id="ARBA00022516"/>
    </source>
</evidence>
<evidence type="ECO:0000256" key="2">
    <source>
        <dbReference type="ARBA" id="ARBA00005194"/>
    </source>
</evidence>
<feature type="transmembrane region" description="Helical" evidence="14">
    <location>
        <begin position="199"/>
        <end position="218"/>
    </location>
</feature>
<proteinExistence type="inferred from homology"/>
<protein>
    <recommendedName>
        <fullName evidence="4 14">Very-long-chain (3R)-3-hydroxyacyl-CoA dehydratase</fullName>
        <ecNumber evidence="4 14">4.2.1.134</ecNumber>
    </recommendedName>
</protein>
<keyword evidence="8 14" id="KW-1133">Transmembrane helix</keyword>
<evidence type="ECO:0000256" key="4">
    <source>
        <dbReference type="ARBA" id="ARBA00013122"/>
    </source>
</evidence>
<keyword evidence="9 14" id="KW-0443">Lipid metabolism</keyword>
<dbReference type="GO" id="GO:0005789">
    <property type="term" value="C:endoplasmic reticulum membrane"/>
    <property type="evidence" value="ECO:0007669"/>
    <property type="project" value="UniProtKB-SubCell"/>
</dbReference>
<reference evidence="15" key="1">
    <citation type="submission" date="2021-02" db="EMBL/GenBank/DDBJ databases">
        <authorList>
            <person name="Nieuwenhuis M."/>
            <person name="Van De Peppel L.J.J."/>
        </authorList>
    </citation>
    <scope>NUCLEOTIDE SEQUENCE</scope>
    <source>
        <strain evidence="15">D49</strain>
    </source>
</reference>
<dbReference type="Proteomes" id="UP000717328">
    <property type="component" value="Unassembled WGS sequence"/>
</dbReference>
<dbReference type="GO" id="GO:0030497">
    <property type="term" value="P:fatty acid elongation"/>
    <property type="evidence" value="ECO:0007669"/>
    <property type="project" value="TreeGrafter"/>
</dbReference>
<comment type="similarity">
    <text evidence="3 14">Belongs to the very long-chain fatty acids dehydratase HACD family.</text>
</comment>
<keyword evidence="14" id="KW-0256">Endoplasmic reticulum</keyword>
<dbReference type="InterPro" id="IPR007482">
    <property type="entry name" value="Tyr_Pase-like_PTPLA"/>
</dbReference>
<evidence type="ECO:0000256" key="1">
    <source>
        <dbReference type="ARBA" id="ARBA00004141"/>
    </source>
</evidence>
<gene>
    <name evidence="15" type="ORF">H0H81_011628</name>
</gene>
<comment type="caution">
    <text evidence="15">The sequence shown here is derived from an EMBL/GenBank/DDBJ whole genome shotgun (WGS) entry which is preliminary data.</text>
</comment>
<evidence type="ECO:0000313" key="15">
    <source>
        <dbReference type="EMBL" id="KAG5650624.1"/>
    </source>
</evidence>
<evidence type="ECO:0000256" key="9">
    <source>
        <dbReference type="ARBA" id="ARBA00023098"/>
    </source>
</evidence>
<evidence type="ECO:0000313" key="16">
    <source>
        <dbReference type="Proteomes" id="UP000717328"/>
    </source>
</evidence>
<dbReference type="EMBL" id="JABCKI010000400">
    <property type="protein sequence ID" value="KAG5650624.1"/>
    <property type="molecule type" value="Genomic_DNA"/>
</dbReference>
<name>A0A9P7KI89_9AGAR</name>
<dbReference type="AlphaFoldDB" id="A0A9P7KI89"/>
<keyword evidence="11 14" id="KW-0275">Fatty acid biosynthesis</keyword>
<dbReference type="PANTHER" id="PTHR11035:SF3">
    <property type="entry name" value="VERY-LONG-CHAIN (3R)-3-HYDROXYACYL-COA DEHYDRATASE"/>
    <property type="match status" value="1"/>
</dbReference>
<evidence type="ECO:0000256" key="14">
    <source>
        <dbReference type="RuleBase" id="RU363109"/>
    </source>
</evidence>
<evidence type="ECO:0000256" key="13">
    <source>
        <dbReference type="ARBA" id="ARBA00036671"/>
    </source>
</evidence>
<evidence type="ECO:0000256" key="8">
    <source>
        <dbReference type="ARBA" id="ARBA00022989"/>
    </source>
</evidence>
<comment type="catalytic activity">
    <reaction evidence="13 14">
        <text>a very-long-chain (3R)-3-hydroxyacyl-CoA = a very-long-chain (2E)-enoyl-CoA + H2O</text>
        <dbReference type="Rhea" id="RHEA:45812"/>
        <dbReference type="ChEBI" id="CHEBI:15377"/>
        <dbReference type="ChEBI" id="CHEBI:83728"/>
        <dbReference type="ChEBI" id="CHEBI:85440"/>
        <dbReference type="EC" id="4.2.1.134"/>
    </reaction>
</comment>
<dbReference type="EC" id="4.2.1.134" evidence="4 14"/>
<feature type="transmembrane region" description="Helical" evidence="14">
    <location>
        <begin position="164"/>
        <end position="183"/>
    </location>
</feature>
<dbReference type="GO" id="GO:0030148">
    <property type="term" value="P:sphingolipid biosynthetic process"/>
    <property type="evidence" value="ECO:0007669"/>
    <property type="project" value="TreeGrafter"/>
</dbReference>
<keyword evidence="6 14" id="KW-0812">Transmembrane</keyword>
<evidence type="ECO:0000256" key="10">
    <source>
        <dbReference type="ARBA" id="ARBA00023136"/>
    </source>
</evidence>
<dbReference type="GO" id="GO:0042761">
    <property type="term" value="P:very long-chain fatty acid biosynthetic process"/>
    <property type="evidence" value="ECO:0007669"/>
    <property type="project" value="TreeGrafter"/>
</dbReference>
<reference evidence="15" key="2">
    <citation type="submission" date="2021-10" db="EMBL/GenBank/DDBJ databases">
        <title>Phylogenomics reveals ancestral predisposition of the termite-cultivated fungus Termitomyces towards a domesticated lifestyle.</title>
        <authorList>
            <person name="Auxier B."/>
            <person name="Grum-Grzhimaylo A."/>
            <person name="Cardenas M.E."/>
            <person name="Lodge J.D."/>
            <person name="Laessoe T."/>
            <person name="Pedersen O."/>
            <person name="Smith M.E."/>
            <person name="Kuyper T.W."/>
            <person name="Franco-Molano E.A."/>
            <person name="Baroni T.J."/>
            <person name="Aanen D.K."/>
        </authorList>
    </citation>
    <scope>NUCLEOTIDE SEQUENCE</scope>
    <source>
        <strain evidence="15">D49</strain>
    </source>
</reference>
<organism evidence="15 16">
    <name type="scientific">Sphagnurus paluster</name>
    <dbReference type="NCBI Taxonomy" id="117069"/>
    <lineage>
        <taxon>Eukaryota</taxon>
        <taxon>Fungi</taxon>
        <taxon>Dikarya</taxon>
        <taxon>Basidiomycota</taxon>
        <taxon>Agaricomycotina</taxon>
        <taxon>Agaricomycetes</taxon>
        <taxon>Agaricomycetidae</taxon>
        <taxon>Agaricales</taxon>
        <taxon>Tricholomatineae</taxon>
        <taxon>Lyophyllaceae</taxon>
        <taxon>Sphagnurus</taxon>
    </lineage>
</organism>
<dbReference type="GO" id="GO:0102158">
    <property type="term" value="F:very-long-chain (3R)-3-hydroxyacyl-CoA dehydratase activity"/>
    <property type="evidence" value="ECO:0007669"/>
    <property type="project" value="UniProtKB-EC"/>
</dbReference>
<keyword evidence="12 14" id="KW-0456">Lyase</keyword>